<dbReference type="AlphaFoldDB" id="E6K9L4"/>
<evidence type="ECO:0000313" key="2">
    <source>
        <dbReference type="EMBL" id="EFU29719.1"/>
    </source>
</evidence>
<evidence type="ECO:0000256" key="1">
    <source>
        <dbReference type="SAM" id="Phobius"/>
    </source>
</evidence>
<name>E6K9L4_9BACT</name>
<comment type="caution">
    <text evidence="2">The sequence shown here is derived from an EMBL/GenBank/DDBJ whole genome shotgun (WGS) entry which is preliminary data.</text>
</comment>
<evidence type="ECO:0000313" key="3">
    <source>
        <dbReference type="Proteomes" id="UP000003112"/>
    </source>
</evidence>
<keyword evidence="1" id="KW-0812">Transmembrane</keyword>
<sequence>MEKRQQLPNIELRSEEVQELMGKIPPAILRVGISVILSFVLLVFTASYFIKYPNTVTIPIVAKNVNLMTEVKATCSGQIIDLNVKSGHIHKGDTLLKIAISHEDKAGILSIESPLSGSVRPCGIFQENDYVNEGEGLFFVVDSIRKKIIAKASIPVGLKKKVTIGMSVESSINDIALKGKVTSIAEYANPNNGTYAITLEFATPRELASSIVWNVHTDAKLIITERTIFENFFKDKIMNFQNK</sequence>
<dbReference type="RefSeq" id="WP_004346395.1">
    <property type="nucleotide sequence ID" value="NZ_GL586311.1"/>
</dbReference>
<dbReference type="GeneID" id="93536972"/>
<keyword evidence="3" id="KW-1185">Reference proteome</keyword>
<evidence type="ECO:0008006" key="4">
    <source>
        <dbReference type="Google" id="ProtNLM"/>
    </source>
</evidence>
<gene>
    <name evidence="2" type="ORF">HMPREF6485_2278</name>
</gene>
<organism evidence="2 3">
    <name type="scientific">Segatella buccae ATCC 33574</name>
    <dbReference type="NCBI Taxonomy" id="873513"/>
    <lineage>
        <taxon>Bacteria</taxon>
        <taxon>Pseudomonadati</taxon>
        <taxon>Bacteroidota</taxon>
        <taxon>Bacteroidia</taxon>
        <taxon>Bacteroidales</taxon>
        <taxon>Prevotellaceae</taxon>
        <taxon>Segatella</taxon>
    </lineage>
</organism>
<dbReference type="HOGENOM" id="CLU_1141777_0_0_10"/>
<dbReference type="eggNOG" id="COG1566">
    <property type="taxonomic scope" value="Bacteria"/>
</dbReference>
<reference evidence="2 3" key="1">
    <citation type="submission" date="2010-10" db="EMBL/GenBank/DDBJ databases">
        <authorList>
            <person name="Muzny D."/>
            <person name="Qin X."/>
            <person name="Deng J."/>
            <person name="Jiang H."/>
            <person name="Liu Y."/>
            <person name="Qu J."/>
            <person name="Song X.-Z."/>
            <person name="Zhang L."/>
            <person name="Thornton R."/>
            <person name="Coyle M."/>
            <person name="Francisco L."/>
            <person name="Jackson L."/>
            <person name="Javaid M."/>
            <person name="Korchina V."/>
            <person name="Kovar C."/>
            <person name="Mata R."/>
            <person name="Mathew T."/>
            <person name="Ngo R."/>
            <person name="Nguyen L."/>
            <person name="Nguyen N."/>
            <person name="Okwuonu G."/>
            <person name="Ongeri F."/>
            <person name="Pham C."/>
            <person name="Simmons D."/>
            <person name="Wilczek-Boney K."/>
            <person name="Hale W."/>
            <person name="Jakkamsetti A."/>
            <person name="Pham P."/>
            <person name="Ruth R."/>
            <person name="San Lucas F."/>
            <person name="Warren J."/>
            <person name="Zhang J."/>
            <person name="Zhao Z."/>
            <person name="Zhou C."/>
            <person name="Zhu D."/>
            <person name="Lee S."/>
            <person name="Bess C."/>
            <person name="Blankenburg K."/>
            <person name="Forbes L."/>
            <person name="Fu Q."/>
            <person name="Gubbala S."/>
            <person name="Hirani K."/>
            <person name="Jayaseelan J.C."/>
            <person name="Lara F."/>
            <person name="Munidasa M."/>
            <person name="Palculict T."/>
            <person name="Patil S."/>
            <person name="Pu L.-L."/>
            <person name="Saada N."/>
            <person name="Tang L."/>
            <person name="Weissenberger G."/>
            <person name="Zhu Y."/>
            <person name="Hemphill L."/>
            <person name="Shang Y."/>
            <person name="Youmans B."/>
            <person name="Ayvaz T."/>
            <person name="Ross M."/>
            <person name="Santibanez J."/>
            <person name="Aqrawi P."/>
            <person name="Gross S."/>
            <person name="Joshi V."/>
            <person name="Fowler G."/>
            <person name="Nazareth L."/>
            <person name="Reid J."/>
            <person name="Worley K."/>
            <person name="Petrosino J."/>
            <person name="Highlander S."/>
            <person name="Gibbs R."/>
        </authorList>
    </citation>
    <scope>NUCLEOTIDE SEQUENCE [LARGE SCALE GENOMIC DNA]</scope>
    <source>
        <strain evidence="2 3">ATCC 33574</strain>
    </source>
</reference>
<dbReference type="Proteomes" id="UP000003112">
    <property type="component" value="Unassembled WGS sequence"/>
</dbReference>
<feature type="transmembrane region" description="Helical" evidence="1">
    <location>
        <begin position="27"/>
        <end position="50"/>
    </location>
</feature>
<keyword evidence="1" id="KW-0472">Membrane</keyword>
<proteinExistence type="predicted"/>
<dbReference type="EMBL" id="AEPD01000037">
    <property type="protein sequence ID" value="EFU29719.1"/>
    <property type="molecule type" value="Genomic_DNA"/>
</dbReference>
<protein>
    <recommendedName>
        <fullName evidence="4">Biotin-requiring enzyme</fullName>
    </recommendedName>
</protein>
<keyword evidence="1" id="KW-1133">Transmembrane helix</keyword>
<accession>E6K9L4</accession>
<dbReference type="STRING" id="873513.HMPREF6485_2278"/>